<evidence type="ECO:0000313" key="2">
    <source>
        <dbReference type="EMBL" id="VTJ77056.1"/>
    </source>
</evidence>
<dbReference type="EMBL" id="CABDUW010000939">
    <property type="protein sequence ID" value="VTJ77056.1"/>
    <property type="molecule type" value="Genomic_DNA"/>
</dbReference>
<name>A0A5E4C5V1_MARMO</name>
<dbReference type="Proteomes" id="UP000335636">
    <property type="component" value="Unassembled WGS sequence"/>
</dbReference>
<gene>
    <name evidence="2" type="ORF">MONAX_5E031328</name>
</gene>
<reference evidence="2" key="1">
    <citation type="submission" date="2019-04" db="EMBL/GenBank/DDBJ databases">
        <authorList>
            <person name="Alioto T."/>
            <person name="Alioto T."/>
        </authorList>
    </citation>
    <scope>NUCLEOTIDE SEQUENCE [LARGE SCALE GENOMIC DNA]</scope>
</reference>
<feature type="region of interest" description="Disordered" evidence="1">
    <location>
        <begin position="40"/>
        <end position="70"/>
    </location>
</feature>
<evidence type="ECO:0000313" key="3">
    <source>
        <dbReference type="Proteomes" id="UP000335636"/>
    </source>
</evidence>
<dbReference type="AlphaFoldDB" id="A0A5E4C5V1"/>
<proteinExistence type="predicted"/>
<feature type="non-terminal residue" evidence="2">
    <location>
        <position position="70"/>
    </location>
</feature>
<protein>
    <submittedName>
        <fullName evidence="2">Uncharacterized protein</fullName>
    </submittedName>
</protein>
<comment type="caution">
    <text evidence="2">The sequence shown here is derived from an EMBL/GenBank/DDBJ whole genome shotgun (WGS) entry which is preliminary data.</text>
</comment>
<keyword evidence="3" id="KW-1185">Reference proteome</keyword>
<evidence type="ECO:0000256" key="1">
    <source>
        <dbReference type="SAM" id="MobiDB-lite"/>
    </source>
</evidence>
<accession>A0A5E4C5V1</accession>
<organism evidence="2 3">
    <name type="scientific">Marmota monax</name>
    <name type="common">Woodchuck</name>
    <dbReference type="NCBI Taxonomy" id="9995"/>
    <lineage>
        <taxon>Eukaryota</taxon>
        <taxon>Metazoa</taxon>
        <taxon>Chordata</taxon>
        <taxon>Craniata</taxon>
        <taxon>Vertebrata</taxon>
        <taxon>Euteleostomi</taxon>
        <taxon>Mammalia</taxon>
        <taxon>Eutheria</taxon>
        <taxon>Euarchontoglires</taxon>
        <taxon>Glires</taxon>
        <taxon>Rodentia</taxon>
        <taxon>Sciuromorpha</taxon>
        <taxon>Sciuridae</taxon>
        <taxon>Xerinae</taxon>
        <taxon>Marmotini</taxon>
        <taxon>Marmota</taxon>
    </lineage>
</organism>
<sequence>SFPASPPSTISRDLAQNIADRVGAILGLRLVVGEGKAAKGDYSKYRKPPPGIERSGTPRPGTPLVGQKVI</sequence>
<feature type="non-terminal residue" evidence="2">
    <location>
        <position position="1"/>
    </location>
</feature>